<feature type="non-terminal residue" evidence="1">
    <location>
        <position position="30"/>
    </location>
</feature>
<sequence length="30" mass="3455">MPTKNQENVRNNQVSCLKNEAALFGQPLFY</sequence>
<gene>
    <name evidence="1" type="ORF">CLV93_1302</name>
</gene>
<dbReference type="EMBL" id="PYGC01000030">
    <property type="protein sequence ID" value="PSK80104.1"/>
    <property type="molecule type" value="Genomic_DNA"/>
</dbReference>
<dbReference type="Proteomes" id="UP000240621">
    <property type="component" value="Unassembled WGS sequence"/>
</dbReference>
<comment type="caution">
    <text evidence="1">The sequence shown here is derived from an EMBL/GenBank/DDBJ whole genome shotgun (WGS) entry which is preliminary data.</text>
</comment>
<organism evidence="1 2">
    <name type="scientific">Prolixibacter denitrificans</name>
    <dbReference type="NCBI Taxonomy" id="1541063"/>
    <lineage>
        <taxon>Bacteria</taxon>
        <taxon>Pseudomonadati</taxon>
        <taxon>Bacteroidota</taxon>
        <taxon>Bacteroidia</taxon>
        <taxon>Marinilabiliales</taxon>
        <taxon>Prolixibacteraceae</taxon>
        <taxon>Prolixibacter</taxon>
    </lineage>
</organism>
<proteinExistence type="predicted"/>
<dbReference type="AlphaFoldDB" id="A0A2P8C570"/>
<protein>
    <submittedName>
        <fullName evidence="1">Uncharacterized protein</fullName>
    </submittedName>
</protein>
<accession>A0A2P8C570</accession>
<evidence type="ECO:0000313" key="1">
    <source>
        <dbReference type="EMBL" id="PSK80104.1"/>
    </source>
</evidence>
<evidence type="ECO:0000313" key="2">
    <source>
        <dbReference type="Proteomes" id="UP000240621"/>
    </source>
</evidence>
<reference evidence="1 2" key="1">
    <citation type="submission" date="2018-03" db="EMBL/GenBank/DDBJ databases">
        <title>Genomic Encyclopedia of Archaeal and Bacterial Type Strains, Phase II (KMG-II): from individual species to whole genera.</title>
        <authorList>
            <person name="Goeker M."/>
        </authorList>
    </citation>
    <scope>NUCLEOTIDE SEQUENCE [LARGE SCALE GENOMIC DNA]</scope>
    <source>
        <strain evidence="1 2">DSM 27267</strain>
    </source>
</reference>
<name>A0A2P8C570_9BACT</name>